<sequence length="256" mass="28321">MANVVGAKCSEVVLMNSLTLNLHLMMISFYTPTHSRYKILMEEGAFPSDCFAIKSQLSLHGFNPEDALLLVKPRPHEYLLQEEDIISLIEAEGDSIALIILGGVNYVTGQLLDMERITRAGHDKGCLVGFDLAHAVGNLPLQLHDWGVDFAVWCTYKYLNSGPGGIGGCFVNERHGKMNGITSRPRLCGWWSHEKGTRFEMKNDLIVAQGATGFQLSNPSILSLAAVRASLALYEEVTMEKFREKSMVLSGEEILM</sequence>
<evidence type="ECO:0000256" key="4">
    <source>
        <dbReference type="ARBA" id="ARBA00083597"/>
    </source>
</evidence>
<dbReference type="GO" id="GO:0005737">
    <property type="term" value="C:cytoplasm"/>
    <property type="evidence" value="ECO:0007669"/>
    <property type="project" value="InterPro"/>
</dbReference>
<dbReference type="PANTHER" id="PTHR14084:SF0">
    <property type="entry name" value="KYNURENINASE"/>
    <property type="match status" value="1"/>
</dbReference>
<keyword evidence="5" id="KW-1133">Transmembrane helix</keyword>
<dbReference type="InterPro" id="IPR000192">
    <property type="entry name" value="Aminotrans_V_dom"/>
</dbReference>
<dbReference type="EMBL" id="LNIX01000001">
    <property type="protein sequence ID" value="OXA64897.1"/>
    <property type="molecule type" value="Genomic_DNA"/>
</dbReference>
<dbReference type="Gene3D" id="3.40.640.10">
    <property type="entry name" value="Type I PLP-dependent aspartate aminotransferase-like (Major domain)"/>
    <property type="match status" value="1"/>
</dbReference>
<organism evidence="7 8">
    <name type="scientific">Folsomia candida</name>
    <name type="common">Springtail</name>
    <dbReference type="NCBI Taxonomy" id="158441"/>
    <lineage>
        <taxon>Eukaryota</taxon>
        <taxon>Metazoa</taxon>
        <taxon>Ecdysozoa</taxon>
        <taxon>Arthropoda</taxon>
        <taxon>Hexapoda</taxon>
        <taxon>Collembola</taxon>
        <taxon>Entomobryomorpha</taxon>
        <taxon>Isotomoidea</taxon>
        <taxon>Isotomidae</taxon>
        <taxon>Proisotominae</taxon>
        <taxon>Folsomia</taxon>
    </lineage>
</organism>
<protein>
    <recommendedName>
        <fullName evidence="4">Abnormal fluorescence under UV illumination</fullName>
    </recommendedName>
</protein>
<evidence type="ECO:0000313" key="8">
    <source>
        <dbReference type="Proteomes" id="UP000198287"/>
    </source>
</evidence>
<dbReference type="STRING" id="158441.A0A226F5W7"/>
<dbReference type="GO" id="GO:0030429">
    <property type="term" value="F:kynureninase activity"/>
    <property type="evidence" value="ECO:0007669"/>
    <property type="project" value="InterPro"/>
</dbReference>
<evidence type="ECO:0000259" key="6">
    <source>
        <dbReference type="Pfam" id="PF00266"/>
    </source>
</evidence>
<dbReference type="InterPro" id="IPR015421">
    <property type="entry name" value="PyrdxlP-dep_Trfase_major"/>
</dbReference>
<keyword evidence="3" id="KW-0663">Pyridoxal phosphate</keyword>
<evidence type="ECO:0000256" key="3">
    <source>
        <dbReference type="ARBA" id="ARBA00022898"/>
    </source>
</evidence>
<dbReference type="InterPro" id="IPR015424">
    <property type="entry name" value="PyrdxlP-dep_Trfase"/>
</dbReference>
<dbReference type="FunFam" id="3.40.640.10:FF:000031">
    <property type="entry name" value="Kynureninase"/>
    <property type="match status" value="1"/>
</dbReference>
<dbReference type="Pfam" id="PF00266">
    <property type="entry name" value="Aminotran_5"/>
    <property type="match status" value="1"/>
</dbReference>
<dbReference type="Proteomes" id="UP000198287">
    <property type="component" value="Unassembled WGS sequence"/>
</dbReference>
<dbReference type="InterPro" id="IPR010111">
    <property type="entry name" value="Kynureninase"/>
</dbReference>
<evidence type="ECO:0000256" key="1">
    <source>
        <dbReference type="ARBA" id="ARBA00022642"/>
    </source>
</evidence>
<comment type="caution">
    <text evidence="7">The sequence shown here is derived from an EMBL/GenBank/DDBJ whole genome shotgun (WGS) entry which is preliminary data.</text>
</comment>
<dbReference type="GO" id="GO:0043420">
    <property type="term" value="P:anthranilate metabolic process"/>
    <property type="evidence" value="ECO:0007669"/>
    <property type="project" value="TreeGrafter"/>
</dbReference>
<dbReference type="SUPFAM" id="SSF53383">
    <property type="entry name" value="PLP-dependent transferases"/>
    <property type="match status" value="1"/>
</dbReference>
<name>A0A226F5W7_FOLCA</name>
<dbReference type="GO" id="GO:0019441">
    <property type="term" value="P:L-tryptophan catabolic process to kynurenine"/>
    <property type="evidence" value="ECO:0007669"/>
    <property type="project" value="TreeGrafter"/>
</dbReference>
<evidence type="ECO:0000313" key="7">
    <source>
        <dbReference type="EMBL" id="OXA64897.1"/>
    </source>
</evidence>
<evidence type="ECO:0000256" key="5">
    <source>
        <dbReference type="SAM" id="Phobius"/>
    </source>
</evidence>
<proteinExistence type="predicted"/>
<dbReference type="NCBIfam" id="TIGR01814">
    <property type="entry name" value="kynureninase"/>
    <property type="match status" value="1"/>
</dbReference>
<keyword evidence="2" id="KW-0378">Hydrolase</keyword>
<dbReference type="OMA" id="HEYLLQE"/>
<dbReference type="GO" id="GO:0009435">
    <property type="term" value="P:NAD+ biosynthetic process"/>
    <property type="evidence" value="ECO:0007669"/>
    <property type="project" value="InterPro"/>
</dbReference>
<feature type="transmembrane region" description="Helical" evidence="5">
    <location>
        <begin position="12"/>
        <end position="31"/>
    </location>
</feature>
<keyword evidence="5" id="KW-0472">Membrane</keyword>
<dbReference type="AlphaFoldDB" id="A0A226F5W7"/>
<evidence type="ECO:0000256" key="2">
    <source>
        <dbReference type="ARBA" id="ARBA00022801"/>
    </source>
</evidence>
<reference evidence="7 8" key="1">
    <citation type="submission" date="2015-12" db="EMBL/GenBank/DDBJ databases">
        <title>The genome of Folsomia candida.</title>
        <authorList>
            <person name="Faddeeva A."/>
            <person name="Derks M.F."/>
            <person name="Anvar Y."/>
            <person name="Smit S."/>
            <person name="Van Straalen N."/>
            <person name="Roelofs D."/>
        </authorList>
    </citation>
    <scope>NUCLEOTIDE SEQUENCE [LARGE SCALE GENOMIC DNA]</scope>
    <source>
        <strain evidence="7 8">VU population</strain>
        <tissue evidence="7">Whole body</tissue>
    </source>
</reference>
<accession>A0A226F5W7</accession>
<dbReference type="PANTHER" id="PTHR14084">
    <property type="entry name" value="KYNURENINASE"/>
    <property type="match status" value="1"/>
</dbReference>
<keyword evidence="5" id="KW-0812">Transmembrane</keyword>
<keyword evidence="1" id="KW-0662">Pyridine nucleotide biosynthesis</keyword>
<dbReference type="OrthoDB" id="5978656at2759"/>
<keyword evidence="8" id="KW-1185">Reference proteome</keyword>
<gene>
    <name evidence="7" type="ORF">Fcan01_00534</name>
</gene>
<feature type="domain" description="Aminotransferase class V" evidence="6">
    <location>
        <begin position="79"/>
        <end position="176"/>
    </location>
</feature>
<dbReference type="GO" id="GO:0030170">
    <property type="term" value="F:pyridoxal phosphate binding"/>
    <property type="evidence" value="ECO:0007669"/>
    <property type="project" value="InterPro"/>
</dbReference>